<dbReference type="SUPFAM" id="SSF53335">
    <property type="entry name" value="S-adenosyl-L-methionine-dependent methyltransferases"/>
    <property type="match status" value="1"/>
</dbReference>
<dbReference type="InterPro" id="IPR041698">
    <property type="entry name" value="Methyltransf_25"/>
</dbReference>
<dbReference type="PANTHER" id="PTHR43591:SF110">
    <property type="entry name" value="RHODANESE DOMAIN-CONTAINING PROTEIN"/>
    <property type="match status" value="1"/>
</dbReference>
<dbReference type="GO" id="GO:0032259">
    <property type="term" value="P:methylation"/>
    <property type="evidence" value="ECO:0007669"/>
    <property type="project" value="UniProtKB-KW"/>
</dbReference>
<keyword evidence="3" id="KW-1185">Reference proteome</keyword>
<organism evidence="2 3">
    <name type="scientific">Pterulicium gracile</name>
    <dbReference type="NCBI Taxonomy" id="1884261"/>
    <lineage>
        <taxon>Eukaryota</taxon>
        <taxon>Fungi</taxon>
        <taxon>Dikarya</taxon>
        <taxon>Basidiomycota</taxon>
        <taxon>Agaricomycotina</taxon>
        <taxon>Agaricomycetes</taxon>
        <taxon>Agaricomycetidae</taxon>
        <taxon>Agaricales</taxon>
        <taxon>Pleurotineae</taxon>
        <taxon>Pterulaceae</taxon>
        <taxon>Pterulicium</taxon>
    </lineage>
</organism>
<dbReference type="Gene3D" id="3.40.50.150">
    <property type="entry name" value="Vaccinia Virus protein VP39"/>
    <property type="match status" value="1"/>
</dbReference>
<proteinExistence type="predicted"/>
<evidence type="ECO:0000259" key="1">
    <source>
        <dbReference type="Pfam" id="PF13649"/>
    </source>
</evidence>
<keyword evidence="2" id="KW-0489">Methyltransferase</keyword>
<dbReference type="AlphaFoldDB" id="A0A5C3Q4M7"/>
<dbReference type="OrthoDB" id="184880at2759"/>
<feature type="domain" description="Methyltransferase" evidence="1">
    <location>
        <begin position="46"/>
        <end position="142"/>
    </location>
</feature>
<name>A0A5C3Q4M7_9AGAR</name>
<dbReference type="PANTHER" id="PTHR43591">
    <property type="entry name" value="METHYLTRANSFERASE"/>
    <property type="match status" value="1"/>
</dbReference>
<evidence type="ECO:0000313" key="2">
    <source>
        <dbReference type="EMBL" id="TFK95350.1"/>
    </source>
</evidence>
<dbReference type="Pfam" id="PF13649">
    <property type="entry name" value="Methyltransf_25"/>
    <property type="match status" value="1"/>
</dbReference>
<gene>
    <name evidence="2" type="ORF">BDV98DRAFT_537791</name>
</gene>
<protein>
    <submittedName>
        <fullName evidence="2">S-adenosyl-L-methionine-dependent methyltransferase</fullName>
    </submittedName>
</protein>
<dbReference type="InterPro" id="IPR029063">
    <property type="entry name" value="SAM-dependent_MTases_sf"/>
</dbReference>
<dbReference type="EMBL" id="ML178890">
    <property type="protein sequence ID" value="TFK95350.1"/>
    <property type="molecule type" value="Genomic_DNA"/>
</dbReference>
<keyword evidence="2" id="KW-0808">Transferase</keyword>
<dbReference type="STRING" id="1884261.A0A5C3Q4M7"/>
<evidence type="ECO:0000313" key="3">
    <source>
        <dbReference type="Proteomes" id="UP000305067"/>
    </source>
</evidence>
<sequence>MSGPEAYLLPRDEYEKRRLDLQHTVITRHFNGCLPASVAPGPQAKILDTGCGTGVWSIDLAKHLPSTVTFHACDISPDNFPPAGSNETAANVHFAAHSVLAFPSEWSDSFDAIRQRLMQGGITQAEWRAAMKEMHRILRPGGHIVLVEIDHAGFNGALSAPVPAADKISAYWKTRYSQNDRLWDSRSLIPDMLKEAGFQEV</sequence>
<dbReference type="Proteomes" id="UP000305067">
    <property type="component" value="Unassembled WGS sequence"/>
</dbReference>
<reference evidence="2 3" key="1">
    <citation type="journal article" date="2019" name="Nat. Ecol. Evol.">
        <title>Megaphylogeny resolves global patterns of mushroom evolution.</title>
        <authorList>
            <person name="Varga T."/>
            <person name="Krizsan K."/>
            <person name="Foldi C."/>
            <person name="Dima B."/>
            <person name="Sanchez-Garcia M."/>
            <person name="Sanchez-Ramirez S."/>
            <person name="Szollosi G.J."/>
            <person name="Szarkandi J.G."/>
            <person name="Papp V."/>
            <person name="Albert L."/>
            <person name="Andreopoulos W."/>
            <person name="Angelini C."/>
            <person name="Antonin V."/>
            <person name="Barry K.W."/>
            <person name="Bougher N.L."/>
            <person name="Buchanan P."/>
            <person name="Buyck B."/>
            <person name="Bense V."/>
            <person name="Catcheside P."/>
            <person name="Chovatia M."/>
            <person name="Cooper J."/>
            <person name="Damon W."/>
            <person name="Desjardin D."/>
            <person name="Finy P."/>
            <person name="Geml J."/>
            <person name="Haridas S."/>
            <person name="Hughes K."/>
            <person name="Justo A."/>
            <person name="Karasinski D."/>
            <person name="Kautmanova I."/>
            <person name="Kiss B."/>
            <person name="Kocsube S."/>
            <person name="Kotiranta H."/>
            <person name="LaButti K.M."/>
            <person name="Lechner B.E."/>
            <person name="Liimatainen K."/>
            <person name="Lipzen A."/>
            <person name="Lukacs Z."/>
            <person name="Mihaltcheva S."/>
            <person name="Morgado L.N."/>
            <person name="Niskanen T."/>
            <person name="Noordeloos M.E."/>
            <person name="Ohm R.A."/>
            <person name="Ortiz-Santana B."/>
            <person name="Ovrebo C."/>
            <person name="Racz N."/>
            <person name="Riley R."/>
            <person name="Savchenko A."/>
            <person name="Shiryaev A."/>
            <person name="Soop K."/>
            <person name="Spirin V."/>
            <person name="Szebenyi C."/>
            <person name="Tomsovsky M."/>
            <person name="Tulloss R.E."/>
            <person name="Uehling J."/>
            <person name="Grigoriev I.V."/>
            <person name="Vagvolgyi C."/>
            <person name="Papp T."/>
            <person name="Martin F.M."/>
            <person name="Miettinen O."/>
            <person name="Hibbett D.S."/>
            <person name="Nagy L.G."/>
        </authorList>
    </citation>
    <scope>NUCLEOTIDE SEQUENCE [LARGE SCALE GENOMIC DNA]</scope>
    <source>
        <strain evidence="2 3">CBS 309.79</strain>
    </source>
</reference>
<dbReference type="CDD" id="cd02440">
    <property type="entry name" value="AdoMet_MTases"/>
    <property type="match status" value="1"/>
</dbReference>
<accession>A0A5C3Q4M7</accession>
<dbReference type="GO" id="GO:0008168">
    <property type="term" value="F:methyltransferase activity"/>
    <property type="evidence" value="ECO:0007669"/>
    <property type="project" value="UniProtKB-KW"/>
</dbReference>